<feature type="compositionally biased region" description="Polar residues" evidence="1">
    <location>
        <begin position="86"/>
        <end position="99"/>
    </location>
</feature>
<comment type="caution">
    <text evidence="2">The sequence shown here is derived from an EMBL/GenBank/DDBJ whole genome shotgun (WGS) entry which is preliminary data.</text>
</comment>
<evidence type="ECO:0000313" key="2">
    <source>
        <dbReference type="EMBL" id="GBN58871.1"/>
    </source>
</evidence>
<dbReference type="EMBL" id="BGPR01013012">
    <property type="protein sequence ID" value="GBN58871.1"/>
    <property type="molecule type" value="Genomic_DNA"/>
</dbReference>
<accession>A0A4Y2Q5Y5</accession>
<gene>
    <name evidence="2" type="ORF">AVEN_135728_1</name>
</gene>
<proteinExistence type="predicted"/>
<feature type="region of interest" description="Disordered" evidence="1">
    <location>
        <begin position="73"/>
        <end position="111"/>
    </location>
</feature>
<dbReference type="AlphaFoldDB" id="A0A4Y2Q5Y5"/>
<dbReference type="Proteomes" id="UP000499080">
    <property type="component" value="Unassembled WGS sequence"/>
</dbReference>
<evidence type="ECO:0000256" key="1">
    <source>
        <dbReference type="SAM" id="MobiDB-lite"/>
    </source>
</evidence>
<evidence type="ECO:0000313" key="3">
    <source>
        <dbReference type="Proteomes" id="UP000499080"/>
    </source>
</evidence>
<organism evidence="2 3">
    <name type="scientific">Araneus ventricosus</name>
    <name type="common">Orbweaver spider</name>
    <name type="synonym">Epeira ventricosa</name>
    <dbReference type="NCBI Taxonomy" id="182803"/>
    <lineage>
        <taxon>Eukaryota</taxon>
        <taxon>Metazoa</taxon>
        <taxon>Ecdysozoa</taxon>
        <taxon>Arthropoda</taxon>
        <taxon>Chelicerata</taxon>
        <taxon>Arachnida</taxon>
        <taxon>Araneae</taxon>
        <taxon>Araneomorphae</taxon>
        <taxon>Entelegynae</taxon>
        <taxon>Araneoidea</taxon>
        <taxon>Araneidae</taxon>
        <taxon>Araneus</taxon>
    </lineage>
</organism>
<name>A0A4Y2Q5Y5_ARAVE</name>
<reference evidence="2 3" key="1">
    <citation type="journal article" date="2019" name="Sci. Rep.">
        <title>Orb-weaving spider Araneus ventricosus genome elucidates the spidroin gene catalogue.</title>
        <authorList>
            <person name="Kono N."/>
            <person name="Nakamura H."/>
            <person name="Ohtoshi R."/>
            <person name="Moran D.A.P."/>
            <person name="Shinohara A."/>
            <person name="Yoshida Y."/>
            <person name="Fujiwara M."/>
            <person name="Mori M."/>
            <person name="Tomita M."/>
            <person name="Arakawa K."/>
        </authorList>
    </citation>
    <scope>NUCLEOTIDE SEQUENCE [LARGE SCALE GENOMIC DNA]</scope>
</reference>
<sequence length="111" mass="12930">MEKLKLPSDYDYLDVSQENDEYIFRIKQIKDKPSALSSVPSALSIDIVAFQGVKKAKVKSEQRQRERCHTLYIINKRPTTQEHQRQTPSATKSSRQQGQHLVKMAEKEKRN</sequence>
<keyword evidence="3" id="KW-1185">Reference proteome</keyword>
<protein>
    <submittedName>
        <fullName evidence="2">Uncharacterized protein</fullName>
    </submittedName>
</protein>